<accession>A0A1I3X615</accession>
<proteinExistence type="predicted"/>
<name>A0A1I3X615_9BACL</name>
<evidence type="ECO:0000313" key="1">
    <source>
        <dbReference type="EMBL" id="SFK15024.1"/>
    </source>
</evidence>
<organism evidence="1 2">
    <name type="scientific">Brevibacillus centrosporus</name>
    <dbReference type="NCBI Taxonomy" id="54910"/>
    <lineage>
        <taxon>Bacteria</taxon>
        <taxon>Bacillati</taxon>
        <taxon>Bacillota</taxon>
        <taxon>Bacilli</taxon>
        <taxon>Bacillales</taxon>
        <taxon>Paenibacillaceae</taxon>
        <taxon>Brevibacillus</taxon>
    </lineage>
</organism>
<dbReference type="InterPro" id="IPR029069">
    <property type="entry name" value="HotDog_dom_sf"/>
</dbReference>
<dbReference type="Proteomes" id="UP000198915">
    <property type="component" value="Unassembled WGS sequence"/>
</dbReference>
<keyword evidence="2" id="KW-1185">Reference proteome</keyword>
<dbReference type="RefSeq" id="WP_092269949.1">
    <property type="nucleotide sequence ID" value="NZ_FORT01000009.1"/>
</dbReference>
<dbReference type="AlphaFoldDB" id="A0A1I3X615"/>
<dbReference type="STRING" id="1884381.SAMN05518846_10980"/>
<dbReference type="GO" id="GO:0047617">
    <property type="term" value="F:fatty acyl-CoA hydrolase activity"/>
    <property type="evidence" value="ECO:0007669"/>
    <property type="project" value="TreeGrafter"/>
</dbReference>
<dbReference type="PANTHER" id="PTHR31793:SF24">
    <property type="entry name" value="LONG-CHAIN ACYL-COA THIOESTERASE FADM"/>
    <property type="match status" value="1"/>
</dbReference>
<dbReference type="Gene3D" id="3.10.129.10">
    <property type="entry name" value="Hotdog Thioesterase"/>
    <property type="match status" value="1"/>
</dbReference>
<dbReference type="PANTHER" id="PTHR31793">
    <property type="entry name" value="4-HYDROXYBENZOYL-COA THIOESTERASE FAMILY MEMBER"/>
    <property type="match status" value="1"/>
</dbReference>
<dbReference type="InterPro" id="IPR050563">
    <property type="entry name" value="4-hydroxybenzoyl-CoA_TE"/>
</dbReference>
<dbReference type="Pfam" id="PF13279">
    <property type="entry name" value="4HBT_2"/>
    <property type="match status" value="1"/>
</dbReference>
<gene>
    <name evidence="1" type="ORF">SAMN05518846_10980</name>
</gene>
<dbReference type="CDD" id="cd00586">
    <property type="entry name" value="4HBT"/>
    <property type="match status" value="1"/>
</dbReference>
<reference evidence="2" key="1">
    <citation type="submission" date="2016-10" db="EMBL/GenBank/DDBJ databases">
        <authorList>
            <person name="Varghese N."/>
            <person name="Submissions S."/>
        </authorList>
    </citation>
    <scope>NUCLEOTIDE SEQUENCE [LARGE SCALE GENOMIC DNA]</scope>
    <source>
        <strain evidence="2">OK042</strain>
    </source>
</reference>
<dbReference type="EMBL" id="FORT01000009">
    <property type="protein sequence ID" value="SFK15024.1"/>
    <property type="molecule type" value="Genomic_DNA"/>
</dbReference>
<protein>
    <submittedName>
        <fullName evidence="1">Thioesterase-3</fullName>
    </submittedName>
</protein>
<dbReference type="SUPFAM" id="SSF54637">
    <property type="entry name" value="Thioesterase/thiol ester dehydrase-isomerase"/>
    <property type="match status" value="1"/>
</dbReference>
<evidence type="ECO:0000313" key="2">
    <source>
        <dbReference type="Proteomes" id="UP000198915"/>
    </source>
</evidence>
<sequence length="127" mass="14520">MQSTVYELVVQPDVIQAGHVNNVKYLEFLEQARIPWYEAFSSLGFSSFMANLNASYKKESFLGDQLRIQTSVHHVGNTSFVLKQTITNQREEVVLEAEATFVAVDQNTKEKIRVPDVMRVAVEPLWK</sequence>